<dbReference type="InterPro" id="IPR029046">
    <property type="entry name" value="LolA/LolB/LppX"/>
</dbReference>
<dbReference type="SUPFAM" id="SSF89392">
    <property type="entry name" value="Prokaryotic lipoproteins and lipoprotein localization factors"/>
    <property type="match status" value="1"/>
</dbReference>
<reference evidence="4 5" key="1">
    <citation type="submission" date="2018-01" db="EMBL/GenBank/DDBJ databases">
        <title>G. obscuriglobus.</title>
        <authorList>
            <person name="Franke J."/>
            <person name="Blomberg W."/>
            <person name="Selmecki A."/>
        </authorList>
    </citation>
    <scope>NUCLEOTIDE SEQUENCE [LARGE SCALE GENOMIC DNA]</scope>
    <source>
        <strain evidence="4 5">DSM 5831</strain>
    </source>
</reference>
<sequence>MKAGFAALAVLLTLSSVVPAQPARANDPKLDAHLEAWEKKMAGVVNLRSDVTLTRTDSVLKRATTFKGAALCMKPTFARVRLENAADQTKRDYEAWICNGKAVYVYNGLAKTVTEFELPKSGRGADNLLLDFLAGMKAKDVKERFKVALSATDEHYVYLAIEPVLGTDQREFKHILLALYGPGPKTAAVSYLPAEIRILKPNDDLESWKFSGLKVDVPNVDAKLFQYEEIKGWARLRPPPQPIAGGPTPGAPVRPNKP</sequence>
<evidence type="ECO:0000256" key="3">
    <source>
        <dbReference type="SAM" id="SignalP"/>
    </source>
</evidence>
<evidence type="ECO:0000313" key="4">
    <source>
        <dbReference type="EMBL" id="AWM40581.1"/>
    </source>
</evidence>
<gene>
    <name evidence="4" type="ORF">C1280_28760</name>
</gene>
<dbReference type="EMBL" id="CP025958">
    <property type="protein sequence ID" value="AWM40581.1"/>
    <property type="molecule type" value="Genomic_DNA"/>
</dbReference>
<accession>A0A2Z3H6P9</accession>
<dbReference type="AlphaFoldDB" id="A0A2Z3H6P9"/>
<dbReference type="InterPro" id="IPR017461">
    <property type="entry name" value="CHP03009_planctomycetes"/>
</dbReference>
<dbReference type="Proteomes" id="UP000245802">
    <property type="component" value="Chromosome"/>
</dbReference>
<dbReference type="NCBIfam" id="TIGR03009">
    <property type="entry name" value="plancto_dom_2"/>
    <property type="match status" value="1"/>
</dbReference>
<dbReference type="OrthoDB" id="284609at2"/>
<keyword evidence="1 3" id="KW-0732">Signal</keyword>
<dbReference type="RefSeq" id="WP_010039325.1">
    <property type="nucleotide sequence ID" value="NZ_CP025958.1"/>
</dbReference>
<feature type="region of interest" description="Disordered" evidence="2">
    <location>
        <begin position="236"/>
        <end position="258"/>
    </location>
</feature>
<proteinExistence type="predicted"/>
<organism evidence="4 5">
    <name type="scientific">Gemmata obscuriglobus</name>
    <dbReference type="NCBI Taxonomy" id="114"/>
    <lineage>
        <taxon>Bacteria</taxon>
        <taxon>Pseudomonadati</taxon>
        <taxon>Planctomycetota</taxon>
        <taxon>Planctomycetia</taxon>
        <taxon>Gemmatales</taxon>
        <taxon>Gemmataceae</taxon>
        <taxon>Gemmata</taxon>
    </lineage>
</organism>
<evidence type="ECO:0000256" key="1">
    <source>
        <dbReference type="ARBA" id="ARBA00022729"/>
    </source>
</evidence>
<feature type="chain" id="PRO_5016376541" evidence="3">
    <location>
        <begin position="21"/>
        <end position="258"/>
    </location>
</feature>
<feature type="signal peptide" evidence="3">
    <location>
        <begin position="1"/>
        <end position="20"/>
    </location>
</feature>
<keyword evidence="5" id="KW-1185">Reference proteome</keyword>
<protein>
    <submittedName>
        <fullName evidence="4">TIGR03009 domain-containing protein</fullName>
    </submittedName>
</protein>
<dbReference type="Gene3D" id="2.50.20.10">
    <property type="entry name" value="Lipoprotein localisation LolA/LolB/LppX"/>
    <property type="match status" value="1"/>
</dbReference>
<name>A0A2Z3H6P9_9BACT</name>
<evidence type="ECO:0000256" key="2">
    <source>
        <dbReference type="SAM" id="MobiDB-lite"/>
    </source>
</evidence>
<dbReference type="KEGG" id="gog:C1280_28760"/>
<evidence type="ECO:0000313" key="5">
    <source>
        <dbReference type="Proteomes" id="UP000245802"/>
    </source>
</evidence>